<protein>
    <recommendedName>
        <fullName evidence="5">Glycosyltransferase involved in cell wall biosynthesis</fullName>
    </recommendedName>
</protein>
<dbReference type="InterPro" id="IPR001296">
    <property type="entry name" value="Glyco_trans_1"/>
</dbReference>
<organism evidence="3 4">
    <name type="scientific">Rubrivivax gelatinosus</name>
    <name type="common">Rhodocyclus gelatinosus</name>
    <name type="synonym">Rhodopseudomonas gelatinosa</name>
    <dbReference type="NCBI Taxonomy" id="28068"/>
    <lineage>
        <taxon>Bacteria</taxon>
        <taxon>Pseudomonadati</taxon>
        <taxon>Pseudomonadota</taxon>
        <taxon>Betaproteobacteria</taxon>
        <taxon>Burkholderiales</taxon>
        <taxon>Sphaerotilaceae</taxon>
        <taxon>Rubrivivax</taxon>
    </lineage>
</organism>
<dbReference type="Proteomes" id="UP001041814">
    <property type="component" value="Unassembled WGS sequence"/>
</dbReference>
<feature type="domain" description="Glycosyl transferase family 1" evidence="1">
    <location>
        <begin position="263"/>
        <end position="432"/>
    </location>
</feature>
<name>A0ABS1DRB1_RUBGE</name>
<accession>A0ABS1DRB1</accession>
<dbReference type="InterPro" id="IPR050194">
    <property type="entry name" value="Glycosyltransferase_grp1"/>
</dbReference>
<evidence type="ECO:0000313" key="4">
    <source>
        <dbReference type="Proteomes" id="UP001041814"/>
    </source>
</evidence>
<keyword evidence="4" id="KW-1185">Reference proteome</keyword>
<comment type="caution">
    <text evidence="3">The sequence shown here is derived from an EMBL/GenBank/DDBJ whole genome shotgun (WGS) entry which is preliminary data.</text>
</comment>
<evidence type="ECO:0000313" key="3">
    <source>
        <dbReference type="EMBL" id="MBK1712491.1"/>
    </source>
</evidence>
<dbReference type="InterPro" id="IPR028098">
    <property type="entry name" value="Glyco_trans_4-like_N"/>
</dbReference>
<gene>
    <name evidence="3" type="ORF">CKO43_06815</name>
</gene>
<dbReference type="PANTHER" id="PTHR45947:SF14">
    <property type="entry name" value="SLL1723 PROTEIN"/>
    <property type="match status" value="1"/>
</dbReference>
<evidence type="ECO:0000259" key="1">
    <source>
        <dbReference type="Pfam" id="PF00534"/>
    </source>
</evidence>
<dbReference type="EMBL" id="NRRU01000019">
    <property type="protein sequence ID" value="MBK1712491.1"/>
    <property type="molecule type" value="Genomic_DNA"/>
</dbReference>
<sequence>MARRAPPQVPPRLLERRRRLARRGRLRQLPPSPPRAAALGDPLARRLLAAAGAVVPARPAAPAPRLPGAGMTAARKVVFLRQQLLPVSETFVRAQAGSLSRWRASLVGLARTTPSLDLSAVEHRSLFGAPAGPLRARLARLAARTGLDQAWLAQVLRRERADVLHVHFGVDLVRLWPALRHFSCPIVVTLHGYDIQVDTAWWDRGTGGADLIGYHARLAEIARRPNVHIVAVSQAIRRRALAVGLPDARLRVQHIGIDVRAFDPAPLPAAQRPPRVLFVGRLAEKKGLPLLLQAAARARQGLAALQLRVVGDGEGRDRYQALAAELGLDCHFTGALDAAGVRTELAAARLLCLPSITAGNGDAEGLGMVLLEAQCAGVPVLTSARAGIEEGMLDGVTGCAFDEGDVERLATLLHELLPDGARLDRMAAAARRYVREHHELGACCAELERFYDGLVDGRQAPAATAGWVSPPRGAGS</sequence>
<reference evidence="3" key="2">
    <citation type="journal article" date="2020" name="Microorganisms">
        <title>Osmotic Adaptation and Compatible Solute Biosynthesis of Phototrophic Bacteria as Revealed from Genome Analyses.</title>
        <authorList>
            <person name="Imhoff J.F."/>
            <person name="Rahn T."/>
            <person name="Kunzel S."/>
            <person name="Keller A."/>
            <person name="Neulinger S.C."/>
        </authorList>
    </citation>
    <scope>NUCLEOTIDE SEQUENCE</scope>
    <source>
        <strain evidence="3">IM 151</strain>
    </source>
</reference>
<dbReference type="Gene3D" id="3.40.50.2000">
    <property type="entry name" value="Glycogen Phosphorylase B"/>
    <property type="match status" value="2"/>
</dbReference>
<evidence type="ECO:0000259" key="2">
    <source>
        <dbReference type="Pfam" id="PF13439"/>
    </source>
</evidence>
<evidence type="ECO:0008006" key="5">
    <source>
        <dbReference type="Google" id="ProtNLM"/>
    </source>
</evidence>
<dbReference type="SUPFAM" id="SSF53756">
    <property type="entry name" value="UDP-Glycosyltransferase/glycogen phosphorylase"/>
    <property type="match status" value="1"/>
</dbReference>
<dbReference type="Pfam" id="PF13439">
    <property type="entry name" value="Glyco_transf_4"/>
    <property type="match status" value="1"/>
</dbReference>
<feature type="domain" description="Glycosyltransferase subfamily 4-like N-terminal" evidence="2">
    <location>
        <begin position="139"/>
        <end position="259"/>
    </location>
</feature>
<reference evidence="3" key="1">
    <citation type="submission" date="2017-08" db="EMBL/GenBank/DDBJ databases">
        <authorList>
            <person name="Imhoff J.F."/>
            <person name="Rahn T."/>
            <person name="Kuenzel S."/>
            <person name="Neulinger S.C."/>
        </authorList>
    </citation>
    <scope>NUCLEOTIDE SEQUENCE</scope>
    <source>
        <strain evidence="3">IM 151</strain>
    </source>
</reference>
<proteinExistence type="predicted"/>
<dbReference type="PANTHER" id="PTHR45947">
    <property type="entry name" value="SULFOQUINOVOSYL TRANSFERASE SQD2"/>
    <property type="match status" value="1"/>
</dbReference>
<dbReference type="Pfam" id="PF00534">
    <property type="entry name" value="Glycos_transf_1"/>
    <property type="match status" value="1"/>
</dbReference>